<dbReference type="Proteomes" id="UP000249661">
    <property type="component" value="Unassembled WGS sequence"/>
</dbReference>
<gene>
    <name evidence="1" type="ORF">BO66DRAFT_442294</name>
</gene>
<keyword evidence="2" id="KW-1185">Reference proteome</keyword>
<accession>A0ACD1GYB7</accession>
<dbReference type="EMBL" id="KZ824984">
    <property type="protein sequence ID" value="RAH66267.1"/>
    <property type="molecule type" value="Genomic_DNA"/>
</dbReference>
<organism evidence="1 2">
    <name type="scientific">Aspergillus aculeatinus CBS 121060</name>
    <dbReference type="NCBI Taxonomy" id="1448322"/>
    <lineage>
        <taxon>Eukaryota</taxon>
        <taxon>Fungi</taxon>
        <taxon>Dikarya</taxon>
        <taxon>Ascomycota</taxon>
        <taxon>Pezizomycotina</taxon>
        <taxon>Eurotiomycetes</taxon>
        <taxon>Eurotiomycetidae</taxon>
        <taxon>Eurotiales</taxon>
        <taxon>Aspergillaceae</taxon>
        <taxon>Aspergillus</taxon>
        <taxon>Aspergillus subgen. Circumdati</taxon>
    </lineage>
</organism>
<sequence>MAPRTLDSRITHVQAPHTLDNLPLELFWLITEFLDDESLGALRCVSEALKAKTQTFWLCSRVHPLSIHIDPEDPGRVRIRPEKPYAAPRALPKQYWALQCARQLILETYERSRQIQSASEASMVTLCRLLSDTSALQPLTLQALTLCARDPREQWLGYLDCHRTVRTNPFYTAGLRAKFSTHWSQLTQLIVHMPGSSAAEGTLNALVGWCILPHAPRLEDFRFFCAPRHRDRTPHGCMVGKLAALNPRPRLKRLEINFRFFGYHDHHVMDVLKAYGRTLETVTVMNPAQNIPRPNCILDQLKAACPVLTQLLVCVVGGEEVWSALSGPAELYEERPRSDDGWLEWVRVDGSPEWQDEITDVIPLRSWDLLVPSIKGRAVAPVRKNIVIGKSSLQLGRFSFLNVTPAPNPLASTQPSNGLNSS</sequence>
<protein>
    <submittedName>
        <fullName evidence="1">Uncharacterized protein</fullName>
    </submittedName>
</protein>
<proteinExistence type="predicted"/>
<evidence type="ECO:0000313" key="1">
    <source>
        <dbReference type="EMBL" id="RAH66267.1"/>
    </source>
</evidence>
<evidence type="ECO:0000313" key="2">
    <source>
        <dbReference type="Proteomes" id="UP000249661"/>
    </source>
</evidence>
<name>A0ACD1GYB7_9EURO</name>
<reference evidence="1" key="1">
    <citation type="submission" date="2018-02" db="EMBL/GenBank/DDBJ databases">
        <title>The genomes of Aspergillus section Nigri reveals drivers in fungal speciation.</title>
        <authorList>
            <consortium name="DOE Joint Genome Institute"/>
            <person name="Vesth T.C."/>
            <person name="Nybo J."/>
            <person name="Theobald S."/>
            <person name="Brandl J."/>
            <person name="Frisvad J.C."/>
            <person name="Nielsen K.F."/>
            <person name="Lyhne E.K."/>
            <person name="Kogle M.E."/>
            <person name="Kuo A."/>
            <person name="Riley R."/>
            <person name="Clum A."/>
            <person name="Nolan M."/>
            <person name="Lipzen A."/>
            <person name="Salamov A."/>
            <person name="Henrissat B."/>
            <person name="Wiebenga A."/>
            <person name="De vries R.P."/>
            <person name="Grigoriev I.V."/>
            <person name="Mortensen U.H."/>
            <person name="Andersen M.R."/>
            <person name="Baker S.E."/>
        </authorList>
    </citation>
    <scope>NUCLEOTIDE SEQUENCE</scope>
    <source>
        <strain evidence="1">CBS 121060</strain>
    </source>
</reference>